<dbReference type="RefSeq" id="WP_142017913.1">
    <property type="nucleotide sequence ID" value="NZ_VFPD01000001.1"/>
</dbReference>
<name>A0A543ENH4_9FLAO</name>
<feature type="coiled-coil region" evidence="1">
    <location>
        <begin position="133"/>
        <end position="192"/>
    </location>
</feature>
<dbReference type="EMBL" id="VFPD01000001">
    <property type="protein sequence ID" value="TQM23145.1"/>
    <property type="molecule type" value="Genomic_DNA"/>
</dbReference>
<organism evidence="2 3">
    <name type="scientific">Chryseobacterium aquifrigidense</name>
    <dbReference type="NCBI Taxonomy" id="558021"/>
    <lineage>
        <taxon>Bacteria</taxon>
        <taxon>Pseudomonadati</taxon>
        <taxon>Bacteroidota</taxon>
        <taxon>Flavobacteriia</taxon>
        <taxon>Flavobacteriales</taxon>
        <taxon>Weeksellaceae</taxon>
        <taxon>Chryseobacterium group</taxon>
        <taxon>Chryseobacterium</taxon>
    </lineage>
</organism>
<keyword evidence="1" id="KW-0175">Coiled coil</keyword>
<proteinExistence type="predicted"/>
<keyword evidence="3" id="KW-1185">Reference proteome</keyword>
<dbReference type="Proteomes" id="UP000316437">
    <property type="component" value="Unassembled WGS sequence"/>
</dbReference>
<dbReference type="AlphaFoldDB" id="A0A543ENH4"/>
<evidence type="ECO:0000313" key="3">
    <source>
        <dbReference type="Proteomes" id="UP000316437"/>
    </source>
</evidence>
<evidence type="ECO:0000313" key="2">
    <source>
        <dbReference type="EMBL" id="TQM23145.1"/>
    </source>
</evidence>
<protein>
    <submittedName>
        <fullName evidence="2">Uncharacterized protein</fullName>
    </submittedName>
</protein>
<comment type="caution">
    <text evidence="2">The sequence shown here is derived from an EMBL/GenBank/DDBJ whole genome shotgun (WGS) entry which is preliminary data.</text>
</comment>
<accession>A0A543ENH4</accession>
<gene>
    <name evidence="2" type="ORF">FB551_2875</name>
</gene>
<sequence length="455" mass="51952">MKTKIILLFVLGWVGMAFGQKKDKIDSITTQLTIPEIETLLSKDEFKKIVNKKFNSVMNSSGKTTIGNYAATDINDGRLVFNATKNFKNGDMLSVNASGSVTDGFFAIFNQSKINSNVGVNFKYNVRLKSSSISFHEREIKNLSKKKSIATSQANVTKSLYIKDSILLFSKLKLLRSEISDIQERLKAANVDPTAKARYEYQIALKNMQTDSLLLKKESLPSLKEIETLSISKEKNSVANAIDNFNYTGIFFHWISLGAGFQNNNFNYFTPSLSYENQITKKNYVGWKGSIEYNYYEWNQYSKPTHYLLIGFSGGIDDNFSDLSKTEINESYNYGETSSGQRTSTKKFNAYQGTYKTNLSYSKLYIDYYRFFLENTMALHIYPQSTFKEESKPQYDAGIGLLYSFKDLKKDKSKLHVELYFNLIDLTNSNDSELAFLKRNEIGLRLSIPVAFLNF</sequence>
<evidence type="ECO:0000256" key="1">
    <source>
        <dbReference type="SAM" id="Coils"/>
    </source>
</evidence>
<reference evidence="2 3" key="1">
    <citation type="submission" date="2019-06" db="EMBL/GenBank/DDBJ databases">
        <title>Sorghum-associated microbial communities from plants grown in Nebraska, USA.</title>
        <authorList>
            <person name="Schachtman D."/>
        </authorList>
    </citation>
    <scope>NUCLEOTIDE SEQUENCE [LARGE SCALE GENOMIC DNA]</scope>
    <source>
        <strain evidence="2 3">110</strain>
    </source>
</reference>